<gene>
    <name evidence="1" type="ORF">LY89DRAFT_691317</name>
</gene>
<dbReference type="EMBL" id="KQ947437">
    <property type="protein sequence ID" value="KUJ08008.1"/>
    <property type="molecule type" value="Genomic_DNA"/>
</dbReference>
<dbReference type="RefSeq" id="XP_018062363.1">
    <property type="nucleotide sequence ID" value="XM_018216281.1"/>
</dbReference>
<evidence type="ECO:0000313" key="1">
    <source>
        <dbReference type="EMBL" id="KUJ08008.1"/>
    </source>
</evidence>
<dbReference type="InParanoid" id="A0A132B6H2"/>
<name>A0A132B6H2_MOLSC</name>
<proteinExistence type="predicted"/>
<protein>
    <submittedName>
        <fullName evidence="1">Uncharacterized protein</fullName>
    </submittedName>
</protein>
<dbReference type="GeneID" id="28826007"/>
<dbReference type="Proteomes" id="UP000070700">
    <property type="component" value="Unassembled WGS sequence"/>
</dbReference>
<accession>A0A132B6H2</accession>
<keyword evidence="2" id="KW-1185">Reference proteome</keyword>
<dbReference type="AlphaFoldDB" id="A0A132B6H2"/>
<sequence length="299" mass="35047">MQEQEQIRGPRQILQKLRSFGMAFYEDKQADTRGLRYLIAFCQLKSVKQLNFSTSISSLERIAFPYLPIGDYSSPQWVYRFIRCFPYLHSLSYVHHPAVMPSRRLELLVRAAAHLKSHLRELHLPPSVCCFCPYGHMRKIESLAHFEQLKIINVTAFDLWVLLPPRELASVLQPNSSVVVPLVRLLPCSLEELILQEGNTNTILHVWGLLEDLKAEHSRVPLLKYIRIIKSQHLIIREHWKTISYLKDLALKHNIILTVETRREAGLPPLPKWLPEYDCRDEYHLQQVNTILQEYLDQR</sequence>
<evidence type="ECO:0000313" key="2">
    <source>
        <dbReference type="Proteomes" id="UP000070700"/>
    </source>
</evidence>
<dbReference type="KEGG" id="psco:LY89DRAFT_691317"/>
<reference evidence="1 2" key="1">
    <citation type="submission" date="2015-10" db="EMBL/GenBank/DDBJ databases">
        <title>Full genome of DAOMC 229536 Phialocephala scopiformis, a fungal endophyte of spruce producing the potent anti-insectan compound rugulosin.</title>
        <authorList>
            <consortium name="DOE Joint Genome Institute"/>
            <person name="Walker A.K."/>
            <person name="Frasz S.L."/>
            <person name="Seifert K.A."/>
            <person name="Miller J.D."/>
            <person name="Mondo S.J."/>
            <person name="Labutti K."/>
            <person name="Lipzen A."/>
            <person name="Dockter R."/>
            <person name="Kennedy M."/>
            <person name="Grigoriev I.V."/>
            <person name="Spatafora J.W."/>
        </authorList>
    </citation>
    <scope>NUCLEOTIDE SEQUENCE [LARGE SCALE GENOMIC DNA]</scope>
    <source>
        <strain evidence="1 2">CBS 120377</strain>
    </source>
</reference>
<organism evidence="1 2">
    <name type="scientific">Mollisia scopiformis</name>
    <name type="common">Conifer needle endophyte fungus</name>
    <name type="synonym">Phialocephala scopiformis</name>
    <dbReference type="NCBI Taxonomy" id="149040"/>
    <lineage>
        <taxon>Eukaryota</taxon>
        <taxon>Fungi</taxon>
        <taxon>Dikarya</taxon>
        <taxon>Ascomycota</taxon>
        <taxon>Pezizomycotina</taxon>
        <taxon>Leotiomycetes</taxon>
        <taxon>Helotiales</taxon>
        <taxon>Mollisiaceae</taxon>
        <taxon>Mollisia</taxon>
    </lineage>
</organism>